<dbReference type="EMBL" id="QVQW01000032">
    <property type="protein sequence ID" value="RKU44268.1"/>
    <property type="molecule type" value="Genomic_DNA"/>
</dbReference>
<evidence type="ECO:0000256" key="1">
    <source>
        <dbReference type="SAM" id="MobiDB-lite"/>
    </source>
</evidence>
<keyword evidence="3" id="KW-1185">Reference proteome</keyword>
<sequence length="137" mass="14498">MPGHHRAAIPSGSGAAITPIPGPTSSHDVVSSGSPAASQSQVVNTGQAITSSTVVLGTGLQARKKKGLVYPSYLDQFERDDLLQLQLWKPPVKVTGKTKFVPHHWANAYPPGPYVTRPPQACPVPNSVLELLSSGRR</sequence>
<protein>
    <submittedName>
        <fullName evidence="2">Uncharacterized protein</fullName>
    </submittedName>
</protein>
<feature type="region of interest" description="Disordered" evidence="1">
    <location>
        <begin position="1"/>
        <end position="44"/>
    </location>
</feature>
<proteinExistence type="predicted"/>
<dbReference type="Proteomes" id="UP000275385">
    <property type="component" value="Unassembled WGS sequence"/>
</dbReference>
<organism evidence="2 3">
    <name type="scientific">Coniochaeta pulveracea</name>
    <dbReference type="NCBI Taxonomy" id="177199"/>
    <lineage>
        <taxon>Eukaryota</taxon>
        <taxon>Fungi</taxon>
        <taxon>Dikarya</taxon>
        <taxon>Ascomycota</taxon>
        <taxon>Pezizomycotina</taxon>
        <taxon>Sordariomycetes</taxon>
        <taxon>Sordariomycetidae</taxon>
        <taxon>Coniochaetales</taxon>
        <taxon>Coniochaetaceae</taxon>
        <taxon>Coniochaeta</taxon>
    </lineage>
</organism>
<dbReference type="AlphaFoldDB" id="A0A420Y8P4"/>
<comment type="caution">
    <text evidence="2">The sequence shown here is derived from an EMBL/GenBank/DDBJ whole genome shotgun (WGS) entry which is preliminary data.</text>
</comment>
<evidence type="ECO:0000313" key="3">
    <source>
        <dbReference type="Proteomes" id="UP000275385"/>
    </source>
</evidence>
<evidence type="ECO:0000313" key="2">
    <source>
        <dbReference type="EMBL" id="RKU44268.1"/>
    </source>
</evidence>
<name>A0A420Y8P4_9PEZI</name>
<accession>A0A420Y8P4</accession>
<feature type="compositionally biased region" description="Polar residues" evidence="1">
    <location>
        <begin position="23"/>
        <end position="44"/>
    </location>
</feature>
<reference evidence="2 3" key="1">
    <citation type="submission" date="2018-08" db="EMBL/GenBank/DDBJ databases">
        <title>Draft genome of the lignicolous fungus Coniochaeta pulveracea.</title>
        <authorList>
            <person name="Borstlap C.J."/>
            <person name="De Witt R.N."/>
            <person name="Botha A."/>
            <person name="Volschenk H."/>
        </authorList>
    </citation>
    <scope>NUCLEOTIDE SEQUENCE [LARGE SCALE GENOMIC DNA]</scope>
    <source>
        <strain evidence="2 3">CAB683</strain>
    </source>
</reference>
<gene>
    <name evidence="2" type="ORF">DL546_000219</name>
</gene>